<gene>
    <name evidence="10" type="ORF">Mgra_00004504</name>
</gene>
<keyword evidence="3 9" id="KW-0813">Transport</keyword>
<reference evidence="10" key="1">
    <citation type="journal article" date="2020" name="Ecol. Evol.">
        <title>Genome structure and content of the rice root-knot nematode (Meloidogyne graminicola).</title>
        <authorList>
            <person name="Phan N.T."/>
            <person name="Danchin E.G.J."/>
            <person name="Klopp C."/>
            <person name="Perfus-Barbeoch L."/>
            <person name="Kozlowski D.K."/>
            <person name="Koutsovoulos G.D."/>
            <person name="Lopez-Roques C."/>
            <person name="Bouchez O."/>
            <person name="Zahm M."/>
            <person name="Besnard G."/>
            <person name="Bellafiore S."/>
        </authorList>
    </citation>
    <scope>NUCLEOTIDE SEQUENCE</scope>
    <source>
        <strain evidence="10">VN-18</strain>
    </source>
</reference>
<keyword evidence="6 9" id="KW-0811">Translocation</keyword>
<dbReference type="GO" id="GO:0006606">
    <property type="term" value="P:protein import into nucleus"/>
    <property type="evidence" value="ECO:0007669"/>
    <property type="project" value="TreeGrafter"/>
</dbReference>
<comment type="subunit">
    <text evidence="9">Component of the nuclear pore complex (NPC).</text>
</comment>
<keyword evidence="8 9" id="KW-0539">Nucleus</keyword>
<dbReference type="InterPro" id="IPR011502">
    <property type="entry name" value="Nucleoporin_Nup85"/>
</dbReference>
<keyword evidence="7 9" id="KW-0906">Nuclear pore complex</keyword>
<dbReference type="GO" id="GO:0031965">
    <property type="term" value="C:nuclear membrane"/>
    <property type="evidence" value="ECO:0007669"/>
    <property type="project" value="UniProtKB-UniRule"/>
</dbReference>
<keyword evidence="11" id="KW-1185">Reference proteome</keyword>
<evidence type="ECO:0000256" key="4">
    <source>
        <dbReference type="ARBA" id="ARBA00022816"/>
    </source>
</evidence>
<evidence type="ECO:0000256" key="3">
    <source>
        <dbReference type="ARBA" id="ARBA00022448"/>
    </source>
</evidence>
<evidence type="ECO:0000313" key="11">
    <source>
        <dbReference type="Proteomes" id="UP000605970"/>
    </source>
</evidence>
<evidence type="ECO:0000256" key="7">
    <source>
        <dbReference type="ARBA" id="ARBA00023132"/>
    </source>
</evidence>
<keyword evidence="4 9" id="KW-0509">mRNA transport</keyword>
<dbReference type="PANTHER" id="PTHR13373">
    <property type="entry name" value="FROUNT PROTEIN-RELATED"/>
    <property type="match status" value="1"/>
</dbReference>
<dbReference type="OrthoDB" id="17644at2759"/>
<evidence type="ECO:0000256" key="8">
    <source>
        <dbReference type="ARBA" id="ARBA00023242"/>
    </source>
</evidence>
<dbReference type="EMBL" id="JABEBT010000034">
    <property type="protein sequence ID" value="KAF7636056.1"/>
    <property type="molecule type" value="Genomic_DNA"/>
</dbReference>
<dbReference type="AlphaFoldDB" id="A0A8S9ZS14"/>
<comment type="caution">
    <text evidence="10">The sequence shown here is derived from an EMBL/GenBank/DDBJ whole genome shotgun (WGS) entry which is preliminary data.</text>
</comment>
<comment type="function">
    <text evidence="9">Functions as a component of the nuclear pore complex (NPC).</text>
</comment>
<dbReference type="GO" id="GO:0031080">
    <property type="term" value="C:nuclear pore outer ring"/>
    <property type="evidence" value="ECO:0007669"/>
    <property type="project" value="TreeGrafter"/>
</dbReference>
<evidence type="ECO:0000313" key="10">
    <source>
        <dbReference type="EMBL" id="KAF7636056.1"/>
    </source>
</evidence>
<protein>
    <recommendedName>
        <fullName evidence="9">Nuclear pore complex protein Nup85</fullName>
    </recommendedName>
</protein>
<evidence type="ECO:0000256" key="6">
    <source>
        <dbReference type="ARBA" id="ARBA00023010"/>
    </source>
</evidence>
<comment type="similarity">
    <text evidence="2 9">Belongs to the nucleoporin Nup85 family.</text>
</comment>
<name>A0A8S9ZS14_9BILA</name>
<keyword evidence="5 9" id="KW-0653">Protein transport</keyword>
<evidence type="ECO:0000256" key="9">
    <source>
        <dbReference type="RuleBase" id="RU365073"/>
    </source>
</evidence>
<evidence type="ECO:0000256" key="5">
    <source>
        <dbReference type="ARBA" id="ARBA00022927"/>
    </source>
</evidence>
<evidence type="ECO:0000256" key="1">
    <source>
        <dbReference type="ARBA" id="ARBA00004567"/>
    </source>
</evidence>
<dbReference type="GO" id="GO:0045893">
    <property type="term" value="P:positive regulation of DNA-templated transcription"/>
    <property type="evidence" value="ECO:0007669"/>
    <property type="project" value="TreeGrafter"/>
</dbReference>
<dbReference type="Proteomes" id="UP000605970">
    <property type="component" value="Unassembled WGS sequence"/>
</dbReference>
<organism evidence="10 11">
    <name type="scientific">Meloidogyne graminicola</name>
    <dbReference type="NCBI Taxonomy" id="189291"/>
    <lineage>
        <taxon>Eukaryota</taxon>
        <taxon>Metazoa</taxon>
        <taxon>Ecdysozoa</taxon>
        <taxon>Nematoda</taxon>
        <taxon>Chromadorea</taxon>
        <taxon>Rhabditida</taxon>
        <taxon>Tylenchina</taxon>
        <taxon>Tylenchomorpha</taxon>
        <taxon>Tylenchoidea</taxon>
        <taxon>Meloidogynidae</taxon>
        <taxon>Meloidogyninae</taxon>
        <taxon>Meloidogyne</taxon>
    </lineage>
</organism>
<dbReference type="PANTHER" id="PTHR13373:SF21">
    <property type="entry name" value="NUCLEAR PORE COMPLEX PROTEIN NUP85"/>
    <property type="match status" value="1"/>
</dbReference>
<accession>A0A8S9ZS14</accession>
<keyword evidence="9" id="KW-0472">Membrane</keyword>
<proteinExistence type="inferred from homology"/>
<dbReference type="GO" id="GO:0017056">
    <property type="term" value="F:structural constituent of nuclear pore"/>
    <property type="evidence" value="ECO:0007669"/>
    <property type="project" value="TreeGrafter"/>
</dbReference>
<dbReference type="Pfam" id="PF07575">
    <property type="entry name" value="Nucleopor_Nup85"/>
    <property type="match status" value="1"/>
</dbReference>
<comment type="subcellular location">
    <subcellularLocation>
        <location evidence="1 9">Nucleus</location>
        <location evidence="1 9">Nuclear pore complex</location>
    </subcellularLocation>
</comment>
<dbReference type="GO" id="GO:0006406">
    <property type="term" value="P:mRNA export from nucleus"/>
    <property type="evidence" value="ECO:0007669"/>
    <property type="project" value="TreeGrafter"/>
</dbReference>
<sequence length="677" mass="77900">MASNIFQTQSTLSTTQQIKQYHPVQYCLFYDFFTVFAKRQEISKNILNSSVRLEGALLLSKRYKASIKRAIKMLEQSEEFNDLCNSQINVLQLGEEICSVNLIWSLIEAVSIRPSYNLISIDLLEWARECFPSTQSVIPSLQGSHPHETSFLGSIMESLMQQEKPELHDSYWNAVIRQTICADFETVATLLQFHSEYKTDEHIRKIVKLMNAANDALLKHDKTNCEEFLALIKKVHDFTSQTQIGRLNDNLAVICSLIIGDKGTFKKYFDIFRPSWFEVLPAFLLFFYPNVNDEQMPKVIERLFELLGLSRLQLSKIEQTVLAILELDVIRALKIICSAGPSLCWFAVHLVDLLHFHDPKYLNPEASNISDFNSKFVFQDETNKEMENLDLRSRLLIEYSQLLFQNDQLWEIGADYLISSNLNNCNEMLENIICKFNWHGNLSIAERLLIICGKYGLEKAHEDILRAITIKFCHLNEWSTALNWALRMNNRYSLAAHVAKKILQGSINSIKIGQMRIFESMADQFVDCSELVLLYKFYTFKRRLSEGELRQAIHLLHELFIDNSSPIEFHVTLAEEAARLLGAFQQELISTEAIDPNTRITGLDRESIYDMFRALSTFQQQQNLLESASIGEKEQKSQGSLFSNSTLPSLEVYQKLANLIQTLRPMLTELLALSCLT</sequence>
<evidence type="ECO:0000256" key="2">
    <source>
        <dbReference type="ARBA" id="ARBA00005573"/>
    </source>
</evidence>